<protein>
    <submittedName>
        <fullName evidence="1">Uncharacterized protein</fullName>
    </submittedName>
</protein>
<sequence>MPLRGDISPAAMALGGRPRVASAEKWADRLGRGHVRQRCAGLAVCHWCLGRTGCAAHLHVGPARLVGWPSRHCFLRRDNEIQCSVGVGDWLGMLGSMPRVESWRTFGRAAKLLRTCGMQYRTRTLEEQATCSSIPAFIPDHAESKQDTIKQSISPQHFRYPTV</sequence>
<evidence type="ECO:0000313" key="1">
    <source>
        <dbReference type="EMBL" id="KZO92933.1"/>
    </source>
</evidence>
<dbReference type="AlphaFoldDB" id="A0A167IT65"/>
<keyword evidence="2" id="KW-1185">Reference proteome</keyword>
<gene>
    <name evidence="1" type="ORF">CALVIDRAFT_291701</name>
</gene>
<accession>A0A167IT65</accession>
<dbReference type="EMBL" id="KV417306">
    <property type="protein sequence ID" value="KZO92933.1"/>
    <property type="molecule type" value="Genomic_DNA"/>
</dbReference>
<dbReference type="Proteomes" id="UP000076738">
    <property type="component" value="Unassembled WGS sequence"/>
</dbReference>
<evidence type="ECO:0000313" key="2">
    <source>
        <dbReference type="Proteomes" id="UP000076738"/>
    </source>
</evidence>
<organism evidence="1 2">
    <name type="scientific">Calocera viscosa (strain TUFC12733)</name>
    <dbReference type="NCBI Taxonomy" id="1330018"/>
    <lineage>
        <taxon>Eukaryota</taxon>
        <taxon>Fungi</taxon>
        <taxon>Dikarya</taxon>
        <taxon>Basidiomycota</taxon>
        <taxon>Agaricomycotina</taxon>
        <taxon>Dacrymycetes</taxon>
        <taxon>Dacrymycetales</taxon>
        <taxon>Dacrymycetaceae</taxon>
        <taxon>Calocera</taxon>
    </lineage>
</organism>
<reference evidence="1 2" key="1">
    <citation type="journal article" date="2016" name="Mol. Biol. Evol.">
        <title>Comparative Genomics of Early-Diverging Mushroom-Forming Fungi Provides Insights into the Origins of Lignocellulose Decay Capabilities.</title>
        <authorList>
            <person name="Nagy L.G."/>
            <person name="Riley R."/>
            <person name="Tritt A."/>
            <person name="Adam C."/>
            <person name="Daum C."/>
            <person name="Floudas D."/>
            <person name="Sun H."/>
            <person name="Yadav J.S."/>
            <person name="Pangilinan J."/>
            <person name="Larsson K.H."/>
            <person name="Matsuura K."/>
            <person name="Barry K."/>
            <person name="Labutti K."/>
            <person name="Kuo R."/>
            <person name="Ohm R.A."/>
            <person name="Bhattacharya S.S."/>
            <person name="Shirouzu T."/>
            <person name="Yoshinaga Y."/>
            <person name="Martin F.M."/>
            <person name="Grigoriev I.V."/>
            <person name="Hibbett D.S."/>
        </authorList>
    </citation>
    <scope>NUCLEOTIDE SEQUENCE [LARGE SCALE GENOMIC DNA]</scope>
    <source>
        <strain evidence="1 2">TUFC12733</strain>
    </source>
</reference>
<name>A0A167IT65_CALVF</name>
<proteinExistence type="predicted"/>